<evidence type="ECO:0000256" key="3">
    <source>
        <dbReference type="ARBA" id="ARBA00022771"/>
    </source>
</evidence>
<dbReference type="Gene3D" id="4.10.60.10">
    <property type="entry name" value="Zinc finger, CCHC-type"/>
    <property type="match status" value="2"/>
</dbReference>
<evidence type="ECO:0000313" key="8">
    <source>
        <dbReference type="Proteomes" id="UP000327468"/>
    </source>
</evidence>
<dbReference type="InterPro" id="IPR036875">
    <property type="entry name" value="Znf_CCHC_sf"/>
</dbReference>
<evidence type="ECO:0000259" key="6">
    <source>
        <dbReference type="PROSITE" id="PS50158"/>
    </source>
</evidence>
<keyword evidence="1" id="KW-0479">Metal-binding</keyword>
<dbReference type="PANTHER" id="PTHR46242:SF1">
    <property type="entry name" value="ZINC FINGER CCHC DOMAIN-CONTAINING PROTEIN 9"/>
    <property type="match status" value="1"/>
</dbReference>
<evidence type="ECO:0000256" key="2">
    <source>
        <dbReference type="ARBA" id="ARBA00022737"/>
    </source>
</evidence>
<dbReference type="GO" id="GO:0003676">
    <property type="term" value="F:nucleic acid binding"/>
    <property type="evidence" value="ECO:0007669"/>
    <property type="project" value="InterPro"/>
</dbReference>
<accession>A0A5N5LN80</accession>
<dbReference type="PANTHER" id="PTHR46242">
    <property type="entry name" value="ZINC FINGER CCHC DOMAIN-CONTAINING PROTEIN 9 ZCCHC9"/>
    <property type="match status" value="1"/>
</dbReference>
<keyword evidence="8" id="KW-1185">Reference proteome</keyword>
<dbReference type="AlphaFoldDB" id="A0A5N5LN80"/>
<feature type="domain" description="CCHC-type" evidence="6">
    <location>
        <begin position="146"/>
        <end position="161"/>
    </location>
</feature>
<sequence>MYLLQHIVTGTPRRRVHVNFQFDSEIMTRWARAKNVHKHKSTDAASWSQLRAGIAGRGNSSDNLLQDDASHCCPDGKRANKNRQLDKNGFMDYMKHKRQPLPKGRRGMATEEQDIREVVAIALKKNKRRENRRIKRQDATKSNMVCFNCRKPGHGLADCPKADDEEMGRGICFRCGSTEHVIQRCRAKVDPAMGDYPYATCFICGKTGHLSRSCPDNPKGLYAAGGCCRICGSVEHFQKDCPDHQTSTNSITLGRLSNQISADHEDVNVPVTQVSLKKVKVVVY</sequence>
<protein>
    <recommendedName>
        <fullName evidence="6">CCHC-type domain-containing protein</fullName>
    </recommendedName>
</protein>
<dbReference type="InterPro" id="IPR042246">
    <property type="entry name" value="ZCCHC9"/>
</dbReference>
<comment type="caution">
    <text evidence="7">The sequence shown here is derived from an EMBL/GenBank/DDBJ whole genome shotgun (WGS) entry which is preliminary data.</text>
</comment>
<feature type="domain" description="CCHC-type" evidence="6">
    <location>
        <begin position="201"/>
        <end position="216"/>
    </location>
</feature>
<dbReference type="GO" id="GO:0005730">
    <property type="term" value="C:nucleolus"/>
    <property type="evidence" value="ECO:0007669"/>
    <property type="project" value="TreeGrafter"/>
</dbReference>
<evidence type="ECO:0000256" key="1">
    <source>
        <dbReference type="ARBA" id="ARBA00022723"/>
    </source>
</evidence>
<dbReference type="InterPro" id="IPR001878">
    <property type="entry name" value="Znf_CCHC"/>
</dbReference>
<evidence type="ECO:0000313" key="7">
    <source>
        <dbReference type="EMBL" id="KAB5543426.1"/>
    </source>
</evidence>
<dbReference type="EMBL" id="VFJC01000018">
    <property type="protein sequence ID" value="KAB5543426.1"/>
    <property type="molecule type" value="Genomic_DNA"/>
</dbReference>
<keyword evidence="3 5" id="KW-0863">Zinc-finger</keyword>
<evidence type="ECO:0000256" key="5">
    <source>
        <dbReference type="PROSITE-ProRule" id="PRU00047"/>
    </source>
</evidence>
<dbReference type="PROSITE" id="PS50158">
    <property type="entry name" value="ZF_CCHC"/>
    <property type="match status" value="2"/>
</dbReference>
<dbReference type="SUPFAM" id="SSF57756">
    <property type="entry name" value="Retrovirus zinc finger-like domains"/>
    <property type="match status" value="2"/>
</dbReference>
<proteinExistence type="predicted"/>
<dbReference type="Proteomes" id="UP000327468">
    <property type="component" value="Chromosome 17"/>
</dbReference>
<dbReference type="Pfam" id="PF00098">
    <property type="entry name" value="zf-CCHC"/>
    <property type="match status" value="3"/>
</dbReference>
<dbReference type="FunFam" id="4.10.60.10:FF:000091">
    <property type="entry name" value="Zinc finger CCHC-type-containing 9"/>
    <property type="match status" value="1"/>
</dbReference>
<evidence type="ECO:0000256" key="4">
    <source>
        <dbReference type="ARBA" id="ARBA00022833"/>
    </source>
</evidence>
<keyword evidence="2" id="KW-0677">Repeat</keyword>
<keyword evidence="4" id="KW-0862">Zinc</keyword>
<dbReference type="GO" id="GO:0008270">
    <property type="term" value="F:zinc ion binding"/>
    <property type="evidence" value="ECO:0007669"/>
    <property type="project" value="UniProtKB-KW"/>
</dbReference>
<gene>
    <name evidence="7" type="ORF">PHYPO_G00078980</name>
</gene>
<dbReference type="SMART" id="SM00343">
    <property type="entry name" value="ZnF_C2HC"/>
    <property type="match status" value="4"/>
</dbReference>
<reference evidence="7 8" key="1">
    <citation type="submission" date="2019-06" db="EMBL/GenBank/DDBJ databases">
        <title>A chromosome-scale genome assembly of the striped catfish, Pangasianodon hypophthalmus.</title>
        <authorList>
            <person name="Wen M."/>
            <person name="Zahm M."/>
            <person name="Roques C."/>
            <person name="Cabau C."/>
            <person name="Klopp C."/>
            <person name="Donnadieu C."/>
            <person name="Jouanno E."/>
            <person name="Avarre J.-C."/>
            <person name="Campet M."/>
            <person name="Ha T.T.T."/>
            <person name="Dugue R."/>
            <person name="Lampietro C."/>
            <person name="Louis A."/>
            <person name="Herpin A."/>
            <person name="Echchiki A."/>
            <person name="Berthelot C."/>
            <person name="Parey E."/>
            <person name="Roest-Crollius H."/>
            <person name="Braasch I."/>
            <person name="Postlethwait J."/>
            <person name="Bobe J."/>
            <person name="Montfort J."/>
            <person name="Bouchez O."/>
            <person name="Begum T."/>
            <person name="Schartl M."/>
            <person name="Guiguen Y."/>
        </authorList>
    </citation>
    <scope>NUCLEOTIDE SEQUENCE [LARGE SCALE GENOMIC DNA]</scope>
    <source>
        <strain evidence="7 8">Indonesia</strain>
        <tissue evidence="7">Blood</tissue>
    </source>
</reference>
<name>A0A5N5LN80_PANHP</name>
<organism evidence="7 8">
    <name type="scientific">Pangasianodon hypophthalmus</name>
    <name type="common">Striped catfish</name>
    <name type="synonym">Helicophagus hypophthalmus</name>
    <dbReference type="NCBI Taxonomy" id="310915"/>
    <lineage>
        <taxon>Eukaryota</taxon>
        <taxon>Metazoa</taxon>
        <taxon>Chordata</taxon>
        <taxon>Craniata</taxon>
        <taxon>Vertebrata</taxon>
        <taxon>Euteleostomi</taxon>
        <taxon>Actinopterygii</taxon>
        <taxon>Neopterygii</taxon>
        <taxon>Teleostei</taxon>
        <taxon>Ostariophysi</taxon>
        <taxon>Siluriformes</taxon>
        <taxon>Pangasiidae</taxon>
        <taxon>Pangasianodon</taxon>
    </lineage>
</organism>